<reference evidence="3" key="1">
    <citation type="submission" date="2016-11" db="UniProtKB">
        <authorList>
            <consortium name="WormBaseParasite"/>
        </authorList>
    </citation>
    <scope>IDENTIFICATION</scope>
</reference>
<feature type="compositionally biased region" description="Basic and acidic residues" evidence="1">
    <location>
        <begin position="297"/>
        <end position="306"/>
    </location>
</feature>
<evidence type="ECO:0000256" key="1">
    <source>
        <dbReference type="SAM" id="MobiDB-lite"/>
    </source>
</evidence>
<keyword evidence="2" id="KW-1185">Reference proteome</keyword>
<proteinExistence type="predicted"/>
<feature type="region of interest" description="Disordered" evidence="1">
    <location>
        <begin position="757"/>
        <end position="793"/>
    </location>
</feature>
<feature type="compositionally biased region" description="Polar residues" evidence="1">
    <location>
        <begin position="382"/>
        <end position="396"/>
    </location>
</feature>
<protein>
    <submittedName>
        <fullName evidence="3">Integrase catalytic domain-containing protein</fullName>
    </submittedName>
</protein>
<dbReference type="WBParaSite" id="maker-uti_cns_0006024-snap-gene-0.2-mRNA-1">
    <property type="protein sequence ID" value="maker-uti_cns_0006024-snap-gene-0.2-mRNA-1"/>
    <property type="gene ID" value="maker-uti_cns_0006024-snap-gene-0.2"/>
</dbReference>
<sequence length="940" mass="102475">MLADVTDSPEKSHVEAMYTALSPGVAVYLGGYRMFRGAAQTDGWLWAACNITVDKRVWAAGEPTDFEEKAMARHTTLRKLVDITDSGAYGALLRPASPHGSLAIRLGSRVTQTIFAKSQRETDGKKKKFKNDTLIGAKDLPHSAQEWLAGLFFDTFTGSHWTDRQELSGKEAELRKSLPYCDAETGTKNRVVERDPIAGLGLLGKEYDPFLETRQSSTPRTARDKDSRNPILGQGNLGQEVNLFSRSEGYKSSRKSRNPLEQPENGNSEADRLRPRGRPGKASIHQAQRDPISGRGEFGREWDPVHKYAGRPRPWHQRAVDDSRYYKLSERPTVSKTDKKYILGYYAKRGGRCNPLTGEDAKSFDINQELRRTPRKGVKKSNPVTGENCDSYTVSDKLNEKHAKSGSKTPRGGNPVTGENCKSFDFNIESKSKSAGSSPRKSGSGGNPVTGENCAAKNPLTGANCPSFSVNQEERPRTAPSALATPRASSNPVTGEGCRHYVVCTGEKKLSASPQTPREAAGGNPLTGSNVRCFDINQEMRINRRGNESARPAERTATTRTEWPAMRAVMSATVGKRCWAAESEAAPPASHCQRKFLTEPFGNQKYRNLLFYSTHSSSICICSSAHLLICSSTHLLIYSSTHLLICSSAHLICSSTYLLICSSTHLLICSSAHLLISSAHLLIAHLLISTHLFIYSSAHLFICSSAHLLICSSTHLLISHLFICSSAHLLICSSAHLLICSFIPLLINSPTNLTRRPGLVRELPQPPPPPGGQRGQGGVGAEPPSTPELIPGQLAAPKQPRRLRLGRCFKLDLISPPPAESSNFDSVNPKQILRSFATQNFGLRLEPGISCDAAGGAEAGKGNCLISLVPGSNPRSIGSSATDNKAESHVHPGRAAGTMELRQLPEDGRQSRATLNLMRRPHQLIAASSEPLDREKYRVD</sequence>
<accession>A0A1I8HFX5</accession>
<organism evidence="2 3">
    <name type="scientific">Macrostomum lignano</name>
    <dbReference type="NCBI Taxonomy" id="282301"/>
    <lineage>
        <taxon>Eukaryota</taxon>
        <taxon>Metazoa</taxon>
        <taxon>Spiralia</taxon>
        <taxon>Lophotrochozoa</taxon>
        <taxon>Platyhelminthes</taxon>
        <taxon>Rhabditophora</taxon>
        <taxon>Macrostomorpha</taxon>
        <taxon>Macrostomida</taxon>
        <taxon>Macrostomidae</taxon>
        <taxon>Macrostomum</taxon>
    </lineage>
</organism>
<dbReference type="Proteomes" id="UP000095280">
    <property type="component" value="Unplaced"/>
</dbReference>
<name>A0A1I8HFX5_9PLAT</name>
<feature type="region of interest" description="Disordered" evidence="1">
    <location>
        <begin position="875"/>
        <end position="910"/>
    </location>
</feature>
<evidence type="ECO:0000313" key="3">
    <source>
        <dbReference type="WBParaSite" id="maker-uti_cns_0006024-snap-gene-0.2-mRNA-1"/>
    </source>
</evidence>
<evidence type="ECO:0000313" key="2">
    <source>
        <dbReference type="Proteomes" id="UP000095280"/>
    </source>
</evidence>
<feature type="region of interest" description="Disordered" evidence="1">
    <location>
        <begin position="210"/>
        <end position="314"/>
    </location>
</feature>
<feature type="region of interest" description="Disordered" evidence="1">
    <location>
        <begin position="370"/>
        <end position="493"/>
    </location>
</feature>
<dbReference type="AlphaFoldDB" id="A0A1I8HFX5"/>